<feature type="signal peptide" evidence="1">
    <location>
        <begin position="1"/>
        <end position="21"/>
    </location>
</feature>
<dbReference type="PATRIC" id="fig|1121015.4.peg.2413"/>
<dbReference type="RefSeq" id="WP_022967682.1">
    <property type="nucleotide sequence ID" value="NZ_ATVD01000001.1"/>
</dbReference>
<keyword evidence="1" id="KW-0732">Signal</keyword>
<feature type="chain" id="PRO_5001870413" description="Outer membrane protein beta-barrel domain-containing protein" evidence="1">
    <location>
        <begin position="22"/>
        <end position="324"/>
    </location>
</feature>
<name>A0A091APU6_9GAMM</name>
<evidence type="ECO:0000313" key="3">
    <source>
        <dbReference type="Proteomes" id="UP000029385"/>
    </source>
</evidence>
<organism evidence="2 3">
    <name type="scientific">Arenimonas oryziterrae DSM 21050 = YC6267</name>
    <dbReference type="NCBI Taxonomy" id="1121015"/>
    <lineage>
        <taxon>Bacteria</taxon>
        <taxon>Pseudomonadati</taxon>
        <taxon>Pseudomonadota</taxon>
        <taxon>Gammaproteobacteria</taxon>
        <taxon>Lysobacterales</taxon>
        <taxon>Lysobacteraceae</taxon>
        <taxon>Arenimonas</taxon>
    </lineage>
</organism>
<reference evidence="2 3" key="1">
    <citation type="submission" date="2013-09" db="EMBL/GenBank/DDBJ databases">
        <title>Genome sequencing of Arenimonas oryziterrae.</title>
        <authorList>
            <person name="Chen F."/>
            <person name="Wang G."/>
        </authorList>
    </citation>
    <scope>NUCLEOTIDE SEQUENCE [LARGE SCALE GENOMIC DNA]</scope>
    <source>
        <strain evidence="2 3">YC6267</strain>
    </source>
</reference>
<evidence type="ECO:0008006" key="4">
    <source>
        <dbReference type="Google" id="ProtNLM"/>
    </source>
</evidence>
<protein>
    <recommendedName>
        <fullName evidence="4">Outer membrane protein beta-barrel domain-containing protein</fullName>
    </recommendedName>
</protein>
<dbReference type="STRING" id="1121015.GCA_000420545_00008"/>
<dbReference type="AlphaFoldDB" id="A0A091APU6"/>
<accession>A0A091APU6</accession>
<comment type="caution">
    <text evidence="2">The sequence shown here is derived from an EMBL/GenBank/DDBJ whole genome shotgun (WGS) entry which is preliminary data.</text>
</comment>
<dbReference type="EMBL" id="AVCI01000045">
    <property type="protein sequence ID" value="KFN40989.1"/>
    <property type="molecule type" value="Genomic_DNA"/>
</dbReference>
<gene>
    <name evidence="2" type="ORF">N789_03665</name>
</gene>
<evidence type="ECO:0000313" key="2">
    <source>
        <dbReference type="EMBL" id="KFN40989.1"/>
    </source>
</evidence>
<sequence length="324" mass="35160">MKKSPLALGLGLCLLAPAAFASTPTFYANLEFGHANHVSGGEYNYEAVVTPPTFQNAAPSDFDSADSRGLRIGAHFSNPLFIELNVSHGEAEGREPTLVGAPAAPCFASLNMFGPICSTRSDFKSEYISHNVDLIAGWDFKLSEASTISPYIGARRIKFQDRRVGRDMLAAGPGIAYDTEIKTNFDHIGWVVGGRYNLEFAQTWFFRGELQQAHASGDRHRTAVLELPGFAPPGTFFGVRPDDSIGVTQRMARVEVGKRFLFGGQKATLSLGYQDQRHGGLDTRQINTLNIGPSIGYGIGLGGSGDRNENVSMRGFYLNFGINQ</sequence>
<evidence type="ECO:0000256" key="1">
    <source>
        <dbReference type="SAM" id="SignalP"/>
    </source>
</evidence>
<dbReference type="Proteomes" id="UP000029385">
    <property type="component" value="Unassembled WGS sequence"/>
</dbReference>
<keyword evidence="3" id="KW-1185">Reference proteome</keyword>
<proteinExistence type="predicted"/>